<organism evidence="1">
    <name type="scientific">Nymphaea colorata</name>
    <name type="common">pocket water lily</name>
    <dbReference type="NCBI Taxonomy" id="210225"/>
    <lineage>
        <taxon>Eukaryota</taxon>
        <taxon>Viridiplantae</taxon>
        <taxon>Streptophyta</taxon>
        <taxon>Embryophyta</taxon>
        <taxon>Tracheophyta</taxon>
        <taxon>Spermatophyta</taxon>
        <taxon>Magnoliopsida</taxon>
        <taxon>Nymphaeales</taxon>
        <taxon>Nymphaeaceae</taxon>
        <taxon>Nymphaea</taxon>
    </lineage>
</organism>
<dbReference type="EMBL" id="LR721784">
    <property type="protein sequence ID" value="VVW48324.1"/>
    <property type="molecule type" value="Genomic_DNA"/>
</dbReference>
<protein>
    <submittedName>
        <fullName evidence="1">Uncharacterized protein</fullName>
    </submittedName>
</protein>
<sequence length="14" mass="1620">MPEPVMEEAMLITE</sequence>
<evidence type="ECO:0000313" key="1">
    <source>
        <dbReference type="EMBL" id="VVW48324.1"/>
    </source>
</evidence>
<gene>
    <name evidence="1" type="ORF">NYM_LOCUS21653</name>
</gene>
<proteinExistence type="predicted"/>
<reference evidence="1" key="1">
    <citation type="submission" date="2019-09" db="EMBL/GenBank/DDBJ databases">
        <authorList>
            <person name="Zhang L."/>
        </authorList>
    </citation>
    <scope>NUCLEOTIDE SEQUENCE</scope>
</reference>
<accession>A0A5K1EI26</accession>
<name>A0A5K1EI26_9MAGN</name>